<name>A0A3A4ZCL4_UNCKA</name>
<evidence type="ECO:0000256" key="1">
    <source>
        <dbReference type="ARBA" id="ARBA00022722"/>
    </source>
</evidence>
<dbReference type="GO" id="GO:0016787">
    <property type="term" value="F:hydrolase activity"/>
    <property type="evidence" value="ECO:0007669"/>
    <property type="project" value="UniProtKB-KW"/>
</dbReference>
<dbReference type="AlphaFoldDB" id="A0A3A4ZCL4"/>
<evidence type="ECO:0000256" key="3">
    <source>
        <dbReference type="ARBA" id="ARBA00022801"/>
    </source>
</evidence>
<dbReference type="PROSITE" id="PS01123">
    <property type="entry name" value="TNASE_1"/>
    <property type="match status" value="1"/>
</dbReference>
<dbReference type="PANTHER" id="PTHR12302">
    <property type="entry name" value="EBNA2 BINDING PROTEIN P100"/>
    <property type="match status" value="1"/>
</dbReference>
<evidence type="ECO:0000256" key="2">
    <source>
        <dbReference type="ARBA" id="ARBA00022759"/>
    </source>
</evidence>
<dbReference type="InterPro" id="IPR016071">
    <property type="entry name" value="Staphylococal_nuclease_OB-fold"/>
</dbReference>
<dbReference type="InterPro" id="IPR002071">
    <property type="entry name" value="Thermonucl_AS"/>
</dbReference>
<keyword evidence="1" id="KW-0540">Nuclease</keyword>
<reference evidence="6 7" key="1">
    <citation type="journal article" date="2017" name="ISME J.">
        <title>Energy and carbon metabolisms in a deep terrestrial subsurface fluid microbial community.</title>
        <authorList>
            <person name="Momper L."/>
            <person name="Jungbluth S.P."/>
            <person name="Lee M.D."/>
            <person name="Amend J.P."/>
        </authorList>
    </citation>
    <scope>NUCLEOTIDE SEQUENCE [LARGE SCALE GENOMIC DNA]</scope>
    <source>
        <strain evidence="6">SURF_46</strain>
    </source>
</reference>
<protein>
    <submittedName>
        <fullName evidence="6">Nuclease</fullName>
    </submittedName>
</protein>
<feature type="domain" description="TNase-like" evidence="5">
    <location>
        <begin position="70"/>
        <end position="204"/>
    </location>
</feature>
<dbReference type="SUPFAM" id="SSF50199">
    <property type="entry name" value="Staphylococcal nuclease"/>
    <property type="match status" value="1"/>
</dbReference>
<keyword evidence="4" id="KW-0812">Transmembrane</keyword>
<dbReference type="EMBL" id="QZJF01000017">
    <property type="protein sequence ID" value="RJR26993.1"/>
    <property type="molecule type" value="Genomic_DNA"/>
</dbReference>
<accession>A0A3A4ZCL4</accession>
<dbReference type="Proteomes" id="UP000265540">
    <property type="component" value="Unassembled WGS sequence"/>
</dbReference>
<dbReference type="PROSITE" id="PS50830">
    <property type="entry name" value="TNASE_3"/>
    <property type="match status" value="1"/>
</dbReference>
<evidence type="ECO:0000313" key="7">
    <source>
        <dbReference type="Proteomes" id="UP000265540"/>
    </source>
</evidence>
<proteinExistence type="predicted"/>
<dbReference type="InterPro" id="IPR035437">
    <property type="entry name" value="SNase_OB-fold_sf"/>
</dbReference>
<dbReference type="Gene3D" id="2.40.50.90">
    <property type="match status" value="1"/>
</dbReference>
<dbReference type="Pfam" id="PF00565">
    <property type="entry name" value="SNase"/>
    <property type="match status" value="1"/>
</dbReference>
<feature type="transmembrane region" description="Helical" evidence="4">
    <location>
        <begin position="35"/>
        <end position="53"/>
    </location>
</feature>
<dbReference type="GO" id="GO:0004519">
    <property type="term" value="F:endonuclease activity"/>
    <property type="evidence" value="ECO:0007669"/>
    <property type="project" value="UniProtKB-KW"/>
</dbReference>
<organism evidence="6 7">
    <name type="scientific">candidate division WWE3 bacterium</name>
    <dbReference type="NCBI Taxonomy" id="2053526"/>
    <lineage>
        <taxon>Bacteria</taxon>
        <taxon>Katanobacteria</taxon>
    </lineage>
</organism>
<comment type="caution">
    <text evidence="6">The sequence shown here is derived from an EMBL/GenBank/DDBJ whole genome shotgun (WGS) entry which is preliminary data.</text>
</comment>
<keyword evidence="3" id="KW-0378">Hydrolase</keyword>
<evidence type="ECO:0000259" key="5">
    <source>
        <dbReference type="PROSITE" id="PS50830"/>
    </source>
</evidence>
<evidence type="ECO:0000313" key="6">
    <source>
        <dbReference type="EMBL" id="RJR26993.1"/>
    </source>
</evidence>
<evidence type="ECO:0000256" key="4">
    <source>
        <dbReference type="SAM" id="Phobius"/>
    </source>
</evidence>
<dbReference type="GO" id="GO:0003676">
    <property type="term" value="F:nucleic acid binding"/>
    <property type="evidence" value="ECO:0007669"/>
    <property type="project" value="InterPro"/>
</dbReference>
<gene>
    <name evidence="6" type="ORF">C4561_04425</name>
</gene>
<keyword evidence="4" id="KW-0472">Membrane</keyword>
<keyword evidence="4" id="KW-1133">Transmembrane helix</keyword>
<dbReference type="SMART" id="SM00318">
    <property type="entry name" value="SNc"/>
    <property type="match status" value="1"/>
</dbReference>
<sequence length="210" mass="24456">MTYKTNTIRRIYRCVTIYLMSFLNGIIHQSFRRKIVLLVIPLITAIVLVFVSLDSSASDTTVLSNNSTRSDWGYKVTRVVDGDTLEVEIDGSMQKVRLIGVDTPETSDPRKEVECFGKESSSKTRELVEGKFVRLEQDETQNDKDRYGRLLRYVYMEESVNLNLYLLQNGYAYEYTYEKPYKFQEEFKHAETNAREKELGLWDPLTCPVQ</sequence>
<dbReference type="PANTHER" id="PTHR12302:SF3">
    <property type="entry name" value="SERINE_THREONINE-PROTEIN KINASE 31"/>
    <property type="match status" value="1"/>
</dbReference>
<keyword evidence="2" id="KW-0255">Endonuclease</keyword>